<protein>
    <recommendedName>
        <fullName evidence="2">Methyltransferase type 11 domain-containing protein</fullName>
    </recommendedName>
</protein>
<organism evidence="3 4">
    <name type="scientific">Discostella pseudostelligera</name>
    <dbReference type="NCBI Taxonomy" id="259834"/>
    <lineage>
        <taxon>Eukaryota</taxon>
        <taxon>Sar</taxon>
        <taxon>Stramenopiles</taxon>
        <taxon>Ochrophyta</taxon>
        <taxon>Bacillariophyta</taxon>
        <taxon>Coscinodiscophyceae</taxon>
        <taxon>Thalassiosirophycidae</taxon>
        <taxon>Stephanodiscales</taxon>
        <taxon>Stephanodiscaceae</taxon>
        <taxon>Discostella</taxon>
    </lineage>
</organism>
<keyword evidence="1" id="KW-0472">Membrane</keyword>
<gene>
    <name evidence="3" type="ORF">ACHAWU_009583</name>
</gene>
<dbReference type="InterPro" id="IPR013216">
    <property type="entry name" value="Methyltransf_11"/>
</dbReference>
<feature type="transmembrane region" description="Helical" evidence="1">
    <location>
        <begin position="47"/>
        <end position="68"/>
    </location>
</feature>
<dbReference type="AlphaFoldDB" id="A0ABD3ME71"/>
<keyword evidence="4" id="KW-1185">Reference proteome</keyword>
<reference evidence="3 4" key="1">
    <citation type="submission" date="2024-10" db="EMBL/GenBank/DDBJ databases">
        <title>Updated reference genomes for cyclostephanoid diatoms.</title>
        <authorList>
            <person name="Roberts W.R."/>
            <person name="Alverson A.J."/>
        </authorList>
    </citation>
    <scope>NUCLEOTIDE SEQUENCE [LARGE SCALE GENOMIC DNA]</scope>
    <source>
        <strain evidence="3 4">AJA232-27</strain>
    </source>
</reference>
<feature type="domain" description="Methyltransferase type 11" evidence="2">
    <location>
        <begin position="110"/>
        <end position="218"/>
    </location>
</feature>
<sequence>MCNACFLAVLPPTITIQLVVTSLALLYGQRLLFPKSTSYKWARRITLVFTALVSLILLALGTFLFVLYGNEDLRSRGFANLCVSQNLRASPLDEHRCGILHEGNTMGRVLEIGPGPGTNFRCFQDNNNSSIVISSGGIESYVAVEPNPYFEEEMRKEHAKRGLSFPLDIAVIKGEEIEVPSESFDVVVLTHVLCSVNSVDIVLSNAERAVKPGGRIIFMEHVIAPDGTTTRFVQRIVEPMLTILGNCHFRNLRREFEERYSGSGLFDLTMLENFDAPMPKPMAFVRPHIKGVITKKAN</sequence>
<proteinExistence type="predicted"/>
<dbReference type="Proteomes" id="UP001530293">
    <property type="component" value="Unassembled WGS sequence"/>
</dbReference>
<keyword evidence="1" id="KW-1133">Transmembrane helix</keyword>
<dbReference type="CDD" id="cd02440">
    <property type="entry name" value="AdoMet_MTases"/>
    <property type="match status" value="1"/>
</dbReference>
<dbReference type="PANTHER" id="PTHR45036:SF1">
    <property type="entry name" value="METHYLTRANSFERASE LIKE 7A"/>
    <property type="match status" value="1"/>
</dbReference>
<evidence type="ECO:0000256" key="1">
    <source>
        <dbReference type="SAM" id="Phobius"/>
    </source>
</evidence>
<keyword evidence="1" id="KW-0812">Transmembrane</keyword>
<evidence type="ECO:0000313" key="4">
    <source>
        <dbReference type="Proteomes" id="UP001530293"/>
    </source>
</evidence>
<evidence type="ECO:0000259" key="2">
    <source>
        <dbReference type="Pfam" id="PF08241"/>
    </source>
</evidence>
<dbReference type="Pfam" id="PF08241">
    <property type="entry name" value="Methyltransf_11"/>
    <property type="match status" value="1"/>
</dbReference>
<dbReference type="InterPro" id="IPR029063">
    <property type="entry name" value="SAM-dependent_MTases_sf"/>
</dbReference>
<dbReference type="EMBL" id="JALLBG020000168">
    <property type="protein sequence ID" value="KAL3760904.1"/>
    <property type="molecule type" value="Genomic_DNA"/>
</dbReference>
<feature type="transmembrane region" description="Helical" evidence="1">
    <location>
        <begin position="6"/>
        <end position="27"/>
    </location>
</feature>
<name>A0ABD3ME71_9STRA</name>
<dbReference type="SUPFAM" id="SSF53335">
    <property type="entry name" value="S-adenosyl-L-methionine-dependent methyltransferases"/>
    <property type="match status" value="1"/>
</dbReference>
<dbReference type="PANTHER" id="PTHR45036">
    <property type="entry name" value="METHYLTRANSFERASE LIKE 7B"/>
    <property type="match status" value="1"/>
</dbReference>
<dbReference type="InterPro" id="IPR052356">
    <property type="entry name" value="Thiol_S-MT"/>
</dbReference>
<dbReference type="Gene3D" id="3.40.50.150">
    <property type="entry name" value="Vaccinia Virus protein VP39"/>
    <property type="match status" value="1"/>
</dbReference>
<evidence type="ECO:0000313" key="3">
    <source>
        <dbReference type="EMBL" id="KAL3760904.1"/>
    </source>
</evidence>
<comment type="caution">
    <text evidence="3">The sequence shown here is derived from an EMBL/GenBank/DDBJ whole genome shotgun (WGS) entry which is preliminary data.</text>
</comment>
<accession>A0ABD3ME71</accession>